<keyword evidence="1" id="KW-1133">Transmembrane helix</keyword>
<keyword evidence="1" id="KW-0472">Membrane</keyword>
<feature type="domain" description="YcxB-like C-terminal" evidence="2">
    <location>
        <begin position="137"/>
        <end position="193"/>
    </location>
</feature>
<comment type="caution">
    <text evidence="3">The sequence shown here is derived from an EMBL/GenBank/DDBJ whole genome shotgun (WGS) entry which is preliminary data.</text>
</comment>
<keyword evidence="4" id="KW-1185">Reference proteome</keyword>
<sequence>MQIVQHEQKAFAGTELTIESPPSGDVAAPPETPPIRFSVSYTLAEYMSILRAHLGFILRHTPKAKRLRQTWIPLEFGVFAALVAWMLAPGWARNAFSALSALSFLSLPFTLDLWVALIAPPVFFLKKRRMPVCEFRIDGQGITRTSRLGRFERTWKDVKMVRRYERGYLLMFARGGIPIPFRCLDQRQQERLRIYITGRELAGAA</sequence>
<gene>
    <name evidence="3" type="ORF">ACFPO9_21060</name>
</gene>
<feature type="transmembrane region" description="Helical" evidence="1">
    <location>
        <begin position="70"/>
        <end position="92"/>
    </location>
</feature>
<evidence type="ECO:0000313" key="3">
    <source>
        <dbReference type="EMBL" id="MFC5551015.1"/>
    </source>
</evidence>
<organism evidence="3 4">
    <name type="scientific">Massilia aerilata</name>
    <dbReference type="NCBI Taxonomy" id="453817"/>
    <lineage>
        <taxon>Bacteria</taxon>
        <taxon>Pseudomonadati</taxon>
        <taxon>Pseudomonadota</taxon>
        <taxon>Betaproteobacteria</taxon>
        <taxon>Burkholderiales</taxon>
        <taxon>Oxalobacteraceae</taxon>
        <taxon>Telluria group</taxon>
        <taxon>Massilia</taxon>
    </lineage>
</organism>
<protein>
    <submittedName>
        <fullName evidence="3">YcxB family protein</fullName>
    </submittedName>
</protein>
<feature type="transmembrane region" description="Helical" evidence="1">
    <location>
        <begin position="104"/>
        <end position="125"/>
    </location>
</feature>
<dbReference type="InterPro" id="IPR025588">
    <property type="entry name" value="YcxB-like_C"/>
</dbReference>
<name>A0ABW0S4X2_9BURK</name>
<proteinExistence type="predicted"/>
<dbReference type="RefSeq" id="WP_379774464.1">
    <property type="nucleotide sequence ID" value="NZ_JBHSMZ010000016.1"/>
</dbReference>
<keyword evidence="1" id="KW-0812">Transmembrane</keyword>
<evidence type="ECO:0000256" key="1">
    <source>
        <dbReference type="SAM" id="Phobius"/>
    </source>
</evidence>
<accession>A0ABW0S4X2</accession>
<evidence type="ECO:0000313" key="4">
    <source>
        <dbReference type="Proteomes" id="UP001596086"/>
    </source>
</evidence>
<reference evidence="4" key="1">
    <citation type="journal article" date="2019" name="Int. J. Syst. Evol. Microbiol.">
        <title>The Global Catalogue of Microorganisms (GCM) 10K type strain sequencing project: providing services to taxonomists for standard genome sequencing and annotation.</title>
        <authorList>
            <consortium name="The Broad Institute Genomics Platform"/>
            <consortium name="The Broad Institute Genome Sequencing Center for Infectious Disease"/>
            <person name="Wu L."/>
            <person name="Ma J."/>
        </authorList>
    </citation>
    <scope>NUCLEOTIDE SEQUENCE [LARGE SCALE GENOMIC DNA]</scope>
    <source>
        <strain evidence="4">CGMCC 4.5798</strain>
    </source>
</reference>
<dbReference type="EMBL" id="JBHSMZ010000016">
    <property type="protein sequence ID" value="MFC5551015.1"/>
    <property type="molecule type" value="Genomic_DNA"/>
</dbReference>
<evidence type="ECO:0000259" key="2">
    <source>
        <dbReference type="Pfam" id="PF14317"/>
    </source>
</evidence>
<dbReference type="Pfam" id="PF14317">
    <property type="entry name" value="YcxB"/>
    <property type="match status" value="1"/>
</dbReference>
<dbReference type="Proteomes" id="UP001596086">
    <property type="component" value="Unassembled WGS sequence"/>
</dbReference>